<evidence type="ECO:0000256" key="1">
    <source>
        <dbReference type="SAM" id="MobiDB-lite"/>
    </source>
</evidence>
<keyword evidence="2" id="KW-0732">Signal</keyword>
<organism evidence="3 4">
    <name type="scientific">Aureobasidium subglaciale (strain EXF-2481)</name>
    <name type="common">Aureobasidium pullulans var. subglaciale</name>
    <dbReference type="NCBI Taxonomy" id="1043005"/>
    <lineage>
        <taxon>Eukaryota</taxon>
        <taxon>Fungi</taxon>
        <taxon>Dikarya</taxon>
        <taxon>Ascomycota</taxon>
        <taxon>Pezizomycotina</taxon>
        <taxon>Dothideomycetes</taxon>
        <taxon>Dothideomycetidae</taxon>
        <taxon>Dothideales</taxon>
        <taxon>Saccotheciaceae</taxon>
        <taxon>Aureobasidium</taxon>
    </lineage>
</organism>
<dbReference type="EMBL" id="KL584786">
    <property type="protein sequence ID" value="KEQ90744.1"/>
    <property type="molecule type" value="Genomic_DNA"/>
</dbReference>
<proteinExistence type="predicted"/>
<dbReference type="STRING" id="1043005.A0A074Y473"/>
<dbReference type="AlphaFoldDB" id="A0A074Y473"/>
<reference evidence="3 4" key="1">
    <citation type="journal article" date="2014" name="BMC Genomics">
        <title>Genome sequencing of four Aureobasidium pullulans varieties: biotechnological potential, stress tolerance, and description of new species.</title>
        <authorList>
            <person name="Gostin Ar C."/>
            <person name="Ohm R.A."/>
            <person name="Kogej T."/>
            <person name="Sonjak S."/>
            <person name="Turk M."/>
            <person name="Zajc J."/>
            <person name="Zalar P."/>
            <person name="Grube M."/>
            <person name="Sun H."/>
            <person name="Han J."/>
            <person name="Sharma A."/>
            <person name="Chiniquy J."/>
            <person name="Ngan C.Y."/>
            <person name="Lipzen A."/>
            <person name="Barry K."/>
            <person name="Grigoriev I.V."/>
            <person name="Gunde-Cimerman N."/>
        </authorList>
    </citation>
    <scope>NUCLEOTIDE SEQUENCE [LARGE SCALE GENOMIC DNA]</scope>
    <source>
        <strain evidence="3 4">EXF-2481</strain>
    </source>
</reference>
<gene>
    <name evidence="3" type="ORF">AUEXF2481DRAFT_33689</name>
</gene>
<protein>
    <submittedName>
        <fullName evidence="3">Uncharacterized protein</fullName>
    </submittedName>
</protein>
<accession>A0A074Y473</accession>
<dbReference type="OrthoDB" id="3943163at2759"/>
<feature type="region of interest" description="Disordered" evidence="1">
    <location>
        <begin position="388"/>
        <end position="420"/>
    </location>
</feature>
<dbReference type="InParanoid" id="A0A074Y473"/>
<dbReference type="Proteomes" id="UP000030641">
    <property type="component" value="Unassembled WGS sequence"/>
</dbReference>
<feature type="compositionally biased region" description="Polar residues" evidence="1">
    <location>
        <begin position="398"/>
        <end position="420"/>
    </location>
</feature>
<feature type="compositionally biased region" description="Low complexity" evidence="1">
    <location>
        <begin position="238"/>
        <end position="256"/>
    </location>
</feature>
<sequence length="667" mass="72605">MQVLYLRFISSIFLLLTCISHVSSSPLLDERATSPQCSITNIAIVRRTVLDESYFCRWWLSDARTKSPFMEFTPDQVTALCKCITTVSSKPKRDDDTFDEQRLEKRQTQASCNAEVSIQFTQPWRFCTFYNGFTRKTSPFQKYSATQLVDLCSCALRPAISSTKRLSSTLKVTSSKTPSSLKTSSSTRRTSSLPKTTSTRRTSSPQKTSSTPRISSIKASSSVRVTVSSLKTVSTSRTLTSSKLSSSSGKLSSSKTQPASSKPPFPTSRSSCFTPPAKTVTSRVTPTTVIHLTSTTLSRPSVSTNVRYITTTLSLTDTVQKTQKSLMFETESVFGGYQGILETSTVQDISTVIKVATETFTATTPVHMFSTKPAVVVSTTSTTSLASNSSLAEAIDPTDSSTIVAPSSGDQSPQSGNSTKAALRVRADLTVCSGRQETKTVFLHAPAITALSTVTITPKVSILSRTSFVTVTSRVKTTRTISSGSTTTTISLTEDPYTYTYYTYKFVPTTLTTTATKTITVNTGPTQWCEMRLRVQGSDIDGAHVFMDNANFHTDPNGQATVFGLRDDGKVLPLANALPQILGHGEVLYMSQGHMFPALPNDPRFNYMTCQVDIDSLEFTCTNPERGNVCSWSNFQNGLILCGDASRFDGYGTSQFKLVAEPVNCVS</sequence>
<feature type="compositionally biased region" description="Polar residues" evidence="1">
    <location>
        <begin position="267"/>
        <end position="279"/>
    </location>
</feature>
<feature type="signal peptide" evidence="2">
    <location>
        <begin position="1"/>
        <end position="24"/>
    </location>
</feature>
<evidence type="ECO:0000313" key="3">
    <source>
        <dbReference type="EMBL" id="KEQ90744.1"/>
    </source>
</evidence>
<evidence type="ECO:0000313" key="4">
    <source>
        <dbReference type="Proteomes" id="UP000030641"/>
    </source>
</evidence>
<feature type="region of interest" description="Disordered" evidence="1">
    <location>
        <begin position="238"/>
        <end position="279"/>
    </location>
</feature>
<feature type="chain" id="PRO_5001703002" evidence="2">
    <location>
        <begin position="25"/>
        <end position="667"/>
    </location>
</feature>
<feature type="compositionally biased region" description="Low complexity" evidence="1">
    <location>
        <begin position="167"/>
        <end position="213"/>
    </location>
</feature>
<evidence type="ECO:0000256" key="2">
    <source>
        <dbReference type="SAM" id="SignalP"/>
    </source>
</evidence>
<dbReference type="RefSeq" id="XP_013339214.1">
    <property type="nucleotide sequence ID" value="XM_013483760.1"/>
</dbReference>
<feature type="region of interest" description="Disordered" evidence="1">
    <location>
        <begin position="167"/>
        <end position="218"/>
    </location>
</feature>
<name>A0A074Y473_AURSE</name>
<dbReference type="GeneID" id="25364914"/>
<dbReference type="HOGENOM" id="CLU_411583_0_0_1"/>
<dbReference type="OMA" id="INMYSAP"/>
<keyword evidence="4" id="KW-1185">Reference proteome</keyword>